<dbReference type="Pfam" id="PF12911">
    <property type="entry name" value="OppC_N"/>
    <property type="match status" value="1"/>
</dbReference>
<comment type="similarity">
    <text evidence="3">Belongs to the ABC transporter superfamily.</text>
</comment>
<dbReference type="EMBL" id="CP035806">
    <property type="protein sequence ID" value="QBE49727.1"/>
    <property type="molecule type" value="Genomic_DNA"/>
</dbReference>
<organism evidence="15 16">
    <name type="scientific">Leucobacter triazinivorans</name>
    <dbReference type="NCBI Taxonomy" id="1784719"/>
    <lineage>
        <taxon>Bacteria</taxon>
        <taxon>Bacillati</taxon>
        <taxon>Actinomycetota</taxon>
        <taxon>Actinomycetes</taxon>
        <taxon>Micrococcales</taxon>
        <taxon>Microbacteriaceae</taxon>
        <taxon>Leucobacter</taxon>
    </lineage>
</organism>
<dbReference type="PROSITE" id="PS50928">
    <property type="entry name" value="ABC_TM1"/>
    <property type="match status" value="1"/>
</dbReference>
<dbReference type="Gene3D" id="1.10.3720.10">
    <property type="entry name" value="MetI-like"/>
    <property type="match status" value="1"/>
</dbReference>
<dbReference type="InterPro" id="IPR050388">
    <property type="entry name" value="ABC_Ni/Peptide_Import"/>
</dbReference>
<dbReference type="CDD" id="cd06261">
    <property type="entry name" value="TM_PBP2"/>
    <property type="match status" value="1"/>
</dbReference>
<evidence type="ECO:0000256" key="5">
    <source>
        <dbReference type="ARBA" id="ARBA00022475"/>
    </source>
</evidence>
<evidence type="ECO:0000259" key="13">
    <source>
        <dbReference type="PROSITE" id="PS50893"/>
    </source>
</evidence>
<comment type="subcellular location">
    <subcellularLocation>
        <location evidence="11">Cell membrane</location>
        <topology evidence="11">Multi-pass membrane protein</topology>
    </subcellularLocation>
    <subcellularLocation>
        <location evidence="2">Cell membrane</location>
        <topology evidence="2">Peripheral membrane protein</topology>
    </subcellularLocation>
    <subcellularLocation>
        <location evidence="1">Membrane</location>
        <topology evidence="1">Multi-pass membrane protein</topology>
    </subcellularLocation>
</comment>
<feature type="transmembrane region" description="Helical" evidence="11">
    <location>
        <begin position="262"/>
        <end position="287"/>
    </location>
</feature>
<dbReference type="GO" id="GO:0016887">
    <property type="term" value="F:ATP hydrolysis activity"/>
    <property type="evidence" value="ECO:0007669"/>
    <property type="project" value="InterPro"/>
</dbReference>
<keyword evidence="8 15" id="KW-0067">ATP-binding</keyword>
<dbReference type="InterPro" id="IPR003439">
    <property type="entry name" value="ABC_transporter-like_ATP-bd"/>
</dbReference>
<keyword evidence="5" id="KW-1003">Cell membrane</keyword>
<dbReference type="Pfam" id="PF00005">
    <property type="entry name" value="ABC_tran"/>
    <property type="match status" value="1"/>
</dbReference>
<dbReference type="GO" id="GO:0005524">
    <property type="term" value="F:ATP binding"/>
    <property type="evidence" value="ECO:0007669"/>
    <property type="project" value="UniProtKB-KW"/>
</dbReference>
<evidence type="ECO:0000256" key="11">
    <source>
        <dbReference type="RuleBase" id="RU363032"/>
    </source>
</evidence>
<dbReference type="GO" id="GO:0005886">
    <property type="term" value="C:plasma membrane"/>
    <property type="evidence" value="ECO:0007669"/>
    <property type="project" value="UniProtKB-SubCell"/>
</dbReference>
<feature type="region of interest" description="Disordered" evidence="12">
    <location>
        <begin position="603"/>
        <end position="651"/>
    </location>
</feature>
<feature type="transmembrane region" description="Helical" evidence="11">
    <location>
        <begin position="94"/>
        <end position="120"/>
    </location>
</feature>
<proteinExistence type="inferred from homology"/>
<dbReference type="SUPFAM" id="SSF52540">
    <property type="entry name" value="P-loop containing nucleoside triphosphate hydrolases"/>
    <property type="match status" value="1"/>
</dbReference>
<dbReference type="SUPFAM" id="SSF161098">
    <property type="entry name" value="MetI-like"/>
    <property type="match status" value="1"/>
</dbReference>
<dbReference type="InterPro" id="IPR000515">
    <property type="entry name" value="MetI-like"/>
</dbReference>
<dbReference type="PANTHER" id="PTHR43297:SF2">
    <property type="entry name" value="DIPEPTIDE TRANSPORT ATP-BINDING PROTEIN DPPD"/>
    <property type="match status" value="1"/>
</dbReference>
<evidence type="ECO:0000256" key="1">
    <source>
        <dbReference type="ARBA" id="ARBA00004141"/>
    </source>
</evidence>
<dbReference type="InterPro" id="IPR027417">
    <property type="entry name" value="P-loop_NTPase"/>
</dbReference>
<feature type="domain" description="ABC transporter" evidence="13">
    <location>
        <begin position="331"/>
        <end position="581"/>
    </location>
</feature>
<evidence type="ECO:0000313" key="16">
    <source>
        <dbReference type="Proteomes" id="UP000289260"/>
    </source>
</evidence>
<keyword evidence="4 11" id="KW-0813">Transport</keyword>
<dbReference type="Proteomes" id="UP000289260">
    <property type="component" value="Chromosome"/>
</dbReference>
<feature type="transmembrane region" description="Helical" evidence="11">
    <location>
        <begin position="155"/>
        <end position="173"/>
    </location>
</feature>
<evidence type="ECO:0000256" key="3">
    <source>
        <dbReference type="ARBA" id="ARBA00005417"/>
    </source>
</evidence>
<dbReference type="AlphaFoldDB" id="A0A4P6KGU1"/>
<evidence type="ECO:0000256" key="8">
    <source>
        <dbReference type="ARBA" id="ARBA00022840"/>
    </source>
</evidence>
<dbReference type="InterPro" id="IPR035906">
    <property type="entry name" value="MetI-like_sf"/>
</dbReference>
<evidence type="ECO:0000313" key="15">
    <source>
        <dbReference type="EMBL" id="QBE49727.1"/>
    </source>
</evidence>
<dbReference type="CDD" id="cd03257">
    <property type="entry name" value="ABC_NikE_OppD_transporters"/>
    <property type="match status" value="1"/>
</dbReference>
<keyword evidence="6 11" id="KW-0812">Transmembrane</keyword>
<evidence type="ECO:0000259" key="14">
    <source>
        <dbReference type="PROSITE" id="PS50928"/>
    </source>
</evidence>
<feature type="transmembrane region" description="Helical" evidence="11">
    <location>
        <begin position="31"/>
        <end position="52"/>
    </location>
</feature>
<evidence type="ECO:0000256" key="2">
    <source>
        <dbReference type="ARBA" id="ARBA00004202"/>
    </source>
</evidence>
<gene>
    <name evidence="15" type="ORF">EVS81_13590</name>
</gene>
<dbReference type="GO" id="GO:0055085">
    <property type="term" value="P:transmembrane transport"/>
    <property type="evidence" value="ECO:0007669"/>
    <property type="project" value="InterPro"/>
</dbReference>
<evidence type="ECO:0000256" key="7">
    <source>
        <dbReference type="ARBA" id="ARBA00022741"/>
    </source>
</evidence>
<sequence length="651" mass="67890">MTTTTAPLSARPDTRSGERGSVLRRLLRRPAGAVSLSVLALIVLVAILAPWLSPYDPNEVILSQARALPSWEHPLGGDTTGRDVLSRLIWGAQITLWGAFVAILTSLVLGVPSGLAAGYYGGATDRIGTWISDGLQSVPGMVILLIVGANTGNDLTLLMITIGIFMAPGYFRLTRSTVLAVRGEMYVDAARVSGLTDLRIMARHVIRQVFAPLVIQSALTAGIAMGMQAGLQFLGIGGGTTPGWGAAMNEGFQVMRTDPLLLLWPSLALGISIAAFAVLGSTLGDVINAKTPVLSRRQRKAIEAENAARGSAPATTSTTGSISVAAVDSAVRLENLRVSYETPDGEVEVVHGITLDVAPGEVLGIVGESGSGKSQTVFSMLDLLPQSGYYTADAIWIGGEDVTTLSKRDRARLLGHEIGYIPQEPMTNLDPSYTIGYQLTEPLRAVHGMSRSEARERALAMLDRVGIVDPHRVMKSYPHELSGGMAQRVLIAGAIAGRPSVLVADEPTTALDVTVQAEVLELLRELQQEDQMALVIVTHNFGVVADICDRVVVMRSGSIVEIDDVGPIFAHPESDYTRELIAASLDGAASRVELDAEVGSGAGAELGSGAGAEPGSGAGAVPGVDAEPGSGAGAVPGPEPVSAGANKEGDV</sequence>
<dbReference type="SMART" id="SM00382">
    <property type="entry name" value="AAA"/>
    <property type="match status" value="1"/>
</dbReference>
<dbReference type="Gene3D" id="3.40.50.300">
    <property type="entry name" value="P-loop containing nucleotide triphosphate hydrolases"/>
    <property type="match status" value="1"/>
</dbReference>
<feature type="domain" description="ABC transmembrane type-1" evidence="14">
    <location>
        <begin position="92"/>
        <end position="284"/>
    </location>
</feature>
<evidence type="ECO:0000256" key="9">
    <source>
        <dbReference type="ARBA" id="ARBA00022989"/>
    </source>
</evidence>
<dbReference type="KEGG" id="ltr:EVS81_13590"/>
<feature type="transmembrane region" description="Helical" evidence="11">
    <location>
        <begin position="127"/>
        <end position="149"/>
    </location>
</feature>
<accession>A0A4P6KGU1</accession>
<evidence type="ECO:0000256" key="4">
    <source>
        <dbReference type="ARBA" id="ARBA00022448"/>
    </source>
</evidence>
<reference evidence="15 16" key="1">
    <citation type="submission" date="2019-02" db="EMBL/GenBank/DDBJ databases">
        <authorList>
            <person name="Sun L."/>
            <person name="Pan D."/>
            <person name="Wu X."/>
        </authorList>
    </citation>
    <scope>NUCLEOTIDE SEQUENCE [LARGE SCALE GENOMIC DNA]</scope>
    <source>
        <strain evidence="15 16">JW-1</strain>
    </source>
</reference>
<dbReference type="OrthoDB" id="3677453at2"/>
<dbReference type="InterPro" id="IPR017871">
    <property type="entry name" value="ABC_transporter-like_CS"/>
</dbReference>
<dbReference type="InterPro" id="IPR003593">
    <property type="entry name" value="AAA+_ATPase"/>
</dbReference>
<comment type="similarity">
    <text evidence="11">Belongs to the binding-protein-dependent transport system permease family.</text>
</comment>
<name>A0A4P6KGU1_9MICO</name>
<keyword evidence="7" id="KW-0547">Nucleotide-binding</keyword>
<dbReference type="Pfam" id="PF00528">
    <property type="entry name" value="BPD_transp_1"/>
    <property type="match status" value="1"/>
</dbReference>
<evidence type="ECO:0000256" key="10">
    <source>
        <dbReference type="ARBA" id="ARBA00023136"/>
    </source>
</evidence>
<dbReference type="InterPro" id="IPR025966">
    <property type="entry name" value="OppC_N"/>
</dbReference>
<keyword evidence="9 11" id="KW-1133">Transmembrane helix</keyword>
<dbReference type="RefSeq" id="WP_130110840.1">
    <property type="nucleotide sequence ID" value="NZ_CP035806.1"/>
</dbReference>
<keyword evidence="16" id="KW-1185">Reference proteome</keyword>
<protein>
    <submittedName>
        <fullName evidence="15">Dipeptide/oligopeptide/nickel ABC transporter permease/ATP-binding protein</fullName>
    </submittedName>
</protein>
<feature type="transmembrane region" description="Helical" evidence="11">
    <location>
        <begin position="209"/>
        <end position="231"/>
    </location>
</feature>
<keyword evidence="10 11" id="KW-0472">Membrane</keyword>
<dbReference type="PANTHER" id="PTHR43297">
    <property type="entry name" value="OLIGOPEPTIDE TRANSPORT ATP-BINDING PROTEIN APPD"/>
    <property type="match status" value="1"/>
</dbReference>
<evidence type="ECO:0000256" key="6">
    <source>
        <dbReference type="ARBA" id="ARBA00022692"/>
    </source>
</evidence>
<evidence type="ECO:0000256" key="12">
    <source>
        <dbReference type="SAM" id="MobiDB-lite"/>
    </source>
</evidence>
<feature type="compositionally biased region" description="Gly residues" evidence="12">
    <location>
        <begin position="603"/>
        <end position="620"/>
    </location>
</feature>
<dbReference type="PROSITE" id="PS00211">
    <property type="entry name" value="ABC_TRANSPORTER_1"/>
    <property type="match status" value="1"/>
</dbReference>
<dbReference type="PROSITE" id="PS50893">
    <property type="entry name" value="ABC_TRANSPORTER_2"/>
    <property type="match status" value="1"/>
</dbReference>